<organism evidence="12 13">
    <name type="scientific">Paenibacillus silvestris</name>
    <dbReference type="NCBI Taxonomy" id="2606219"/>
    <lineage>
        <taxon>Bacteria</taxon>
        <taxon>Bacillati</taxon>
        <taxon>Bacillota</taxon>
        <taxon>Bacilli</taxon>
        <taxon>Bacillales</taxon>
        <taxon>Paenibacillaceae</taxon>
        <taxon>Paenibacillus</taxon>
    </lineage>
</organism>
<dbReference type="Gene3D" id="1.10.287.130">
    <property type="match status" value="1"/>
</dbReference>
<feature type="transmembrane region" description="Helical" evidence="9">
    <location>
        <begin position="121"/>
        <end position="142"/>
    </location>
</feature>
<evidence type="ECO:0000259" key="10">
    <source>
        <dbReference type="PROSITE" id="PS50109"/>
    </source>
</evidence>
<dbReference type="InterPro" id="IPR004358">
    <property type="entry name" value="Sig_transdc_His_kin-like_C"/>
</dbReference>
<dbReference type="CDD" id="cd00082">
    <property type="entry name" value="HisKA"/>
    <property type="match status" value="1"/>
</dbReference>
<dbReference type="PANTHER" id="PTHR43065:SF46">
    <property type="entry name" value="C4-DICARBOXYLATE TRANSPORT SENSOR PROTEIN DCTB"/>
    <property type="match status" value="1"/>
</dbReference>
<dbReference type="EMBL" id="WTUZ01000020">
    <property type="protein sequence ID" value="MZQ83687.1"/>
    <property type="molecule type" value="Genomic_DNA"/>
</dbReference>
<evidence type="ECO:0000256" key="4">
    <source>
        <dbReference type="ARBA" id="ARBA00022679"/>
    </source>
</evidence>
<dbReference type="InterPro" id="IPR000160">
    <property type="entry name" value="GGDEF_dom"/>
</dbReference>
<evidence type="ECO:0000256" key="8">
    <source>
        <dbReference type="ARBA" id="ARBA00023012"/>
    </source>
</evidence>
<dbReference type="PROSITE" id="PS50887">
    <property type="entry name" value="GGDEF"/>
    <property type="match status" value="1"/>
</dbReference>
<dbReference type="Gene3D" id="3.30.565.10">
    <property type="entry name" value="Histidine kinase-like ATPase, C-terminal domain"/>
    <property type="match status" value="1"/>
</dbReference>
<accession>A0A6L8V0E4</accession>
<evidence type="ECO:0000256" key="5">
    <source>
        <dbReference type="ARBA" id="ARBA00022741"/>
    </source>
</evidence>
<dbReference type="GO" id="GO:0000155">
    <property type="term" value="F:phosphorelay sensor kinase activity"/>
    <property type="evidence" value="ECO:0007669"/>
    <property type="project" value="InterPro"/>
</dbReference>
<evidence type="ECO:0000313" key="13">
    <source>
        <dbReference type="Proteomes" id="UP000481087"/>
    </source>
</evidence>
<dbReference type="InterPro" id="IPR036097">
    <property type="entry name" value="HisK_dim/P_sf"/>
</dbReference>
<name>A0A6L8V0E4_9BACL</name>
<keyword evidence="9" id="KW-0472">Membrane</keyword>
<dbReference type="SUPFAM" id="SSF55073">
    <property type="entry name" value="Nucleotide cyclase"/>
    <property type="match status" value="1"/>
</dbReference>
<feature type="transmembrane region" description="Helical" evidence="9">
    <location>
        <begin position="92"/>
        <end position="109"/>
    </location>
</feature>
<evidence type="ECO:0000313" key="12">
    <source>
        <dbReference type="EMBL" id="MZQ83687.1"/>
    </source>
</evidence>
<evidence type="ECO:0000259" key="11">
    <source>
        <dbReference type="PROSITE" id="PS50887"/>
    </source>
</evidence>
<evidence type="ECO:0000256" key="2">
    <source>
        <dbReference type="ARBA" id="ARBA00012438"/>
    </source>
</evidence>
<dbReference type="AlphaFoldDB" id="A0A6L8V0E4"/>
<protein>
    <recommendedName>
        <fullName evidence="2">histidine kinase</fullName>
        <ecNumber evidence="2">2.7.13.3</ecNumber>
    </recommendedName>
</protein>
<keyword evidence="6" id="KW-0418">Kinase</keyword>
<feature type="domain" description="GGDEF" evidence="11">
    <location>
        <begin position="185"/>
        <end position="308"/>
    </location>
</feature>
<keyword evidence="4" id="KW-0808">Transferase</keyword>
<dbReference type="GO" id="GO:0005524">
    <property type="term" value="F:ATP binding"/>
    <property type="evidence" value="ECO:0007669"/>
    <property type="project" value="UniProtKB-KW"/>
</dbReference>
<keyword evidence="8" id="KW-0902">Two-component regulatory system</keyword>
<dbReference type="SMART" id="SM00387">
    <property type="entry name" value="HATPase_c"/>
    <property type="match status" value="1"/>
</dbReference>
<evidence type="ECO:0000256" key="6">
    <source>
        <dbReference type="ARBA" id="ARBA00022777"/>
    </source>
</evidence>
<feature type="transmembrane region" description="Helical" evidence="9">
    <location>
        <begin position="12"/>
        <end position="45"/>
    </location>
</feature>
<dbReference type="SUPFAM" id="SSF47384">
    <property type="entry name" value="Homodimeric domain of signal transducing histidine kinase"/>
    <property type="match status" value="1"/>
</dbReference>
<dbReference type="SMART" id="SM00388">
    <property type="entry name" value="HisKA"/>
    <property type="match status" value="1"/>
</dbReference>
<comment type="catalytic activity">
    <reaction evidence="1">
        <text>ATP + protein L-histidine = ADP + protein N-phospho-L-histidine.</text>
        <dbReference type="EC" id="2.7.13.3"/>
    </reaction>
</comment>
<dbReference type="SMART" id="SM00267">
    <property type="entry name" value="GGDEF"/>
    <property type="match status" value="1"/>
</dbReference>
<dbReference type="InterPro" id="IPR005467">
    <property type="entry name" value="His_kinase_dom"/>
</dbReference>
<keyword evidence="9" id="KW-1133">Transmembrane helix</keyword>
<dbReference type="CDD" id="cd00075">
    <property type="entry name" value="HATPase"/>
    <property type="match status" value="1"/>
</dbReference>
<dbReference type="InterPro" id="IPR003594">
    <property type="entry name" value="HATPase_dom"/>
</dbReference>
<reference evidence="12 13" key="1">
    <citation type="submission" date="2019-12" db="EMBL/GenBank/DDBJ databases">
        <title>Paenibacillus sp. nov. sp. isolated from soil.</title>
        <authorList>
            <person name="Kim J."/>
            <person name="Jeong S.E."/>
            <person name="Jung H.S."/>
            <person name="Jeon C.O."/>
        </authorList>
    </citation>
    <scope>NUCLEOTIDE SEQUENCE [LARGE SCALE GENOMIC DNA]</scope>
    <source>
        <strain evidence="12 13">5J-6</strain>
    </source>
</reference>
<dbReference type="EC" id="2.7.13.3" evidence="2"/>
<proteinExistence type="predicted"/>
<keyword evidence="9" id="KW-0812">Transmembrane</keyword>
<dbReference type="InterPro" id="IPR036890">
    <property type="entry name" value="HATPase_C_sf"/>
</dbReference>
<dbReference type="Pfam" id="PF00990">
    <property type="entry name" value="GGDEF"/>
    <property type="match status" value="1"/>
</dbReference>
<dbReference type="SUPFAM" id="SSF55874">
    <property type="entry name" value="ATPase domain of HSP90 chaperone/DNA topoisomerase II/histidine kinase"/>
    <property type="match status" value="1"/>
</dbReference>
<keyword evidence="13" id="KW-1185">Reference proteome</keyword>
<dbReference type="InterPro" id="IPR043128">
    <property type="entry name" value="Rev_trsase/Diguanyl_cyclase"/>
</dbReference>
<dbReference type="InterPro" id="IPR003661">
    <property type="entry name" value="HisK_dim/P_dom"/>
</dbReference>
<evidence type="ECO:0000256" key="7">
    <source>
        <dbReference type="ARBA" id="ARBA00022840"/>
    </source>
</evidence>
<evidence type="ECO:0000256" key="3">
    <source>
        <dbReference type="ARBA" id="ARBA00022553"/>
    </source>
</evidence>
<sequence>MVIQIIKHIGIPFICCLTMVSSIAMGNAPNITAVILLGCAFYLSIAFERKLPFLTNIQFILLALFHWSSHLNWCLMLYYILIAFSIQSGQKYAFTIQKALMYIGIYTIIRLSYVPFTTYNLVVSIYDIASAILFVLLLQYVLRSESEKKRLREENDYLTTHDPLTGLLNYEGYVTTIESLMIKRYNFVLVLLDFQDFKSVNYENIHNGNETLNQIALLLGSIFYDSYAMSRYAGDRFALILPEKENLISNISESLDSNILGFQVTYSFAQHPLEASTKEELISLAEERLFRSKREIWLKREEHLFRSEKMKMIGELAAGMAHEIRNPLTTIKGFMQIATKSQYNIQPWHELIMNEIRRMNELTAEFLQFSKPHISNMKPESITQCLDRVLSLAESDALYRGHTIIFEDTEEALYIFIDRDKIVQVLLNLIQNAFEAMTHPGDVHVRIKQENELAIIEIEDSGEGMSESEMEQIFNPFYTTKENGTGLGLSICQKIAVDHGGALEVKSAIGQGSVFSFKLPTVEV</sequence>
<feature type="transmembrane region" description="Helical" evidence="9">
    <location>
        <begin position="57"/>
        <end position="80"/>
    </location>
</feature>
<comment type="caution">
    <text evidence="12">The sequence shown here is derived from an EMBL/GenBank/DDBJ whole genome shotgun (WGS) entry which is preliminary data.</text>
</comment>
<gene>
    <name evidence="12" type="ORF">GQF01_16360</name>
</gene>
<dbReference type="Pfam" id="PF00512">
    <property type="entry name" value="HisKA"/>
    <property type="match status" value="1"/>
</dbReference>
<dbReference type="Proteomes" id="UP000481087">
    <property type="component" value="Unassembled WGS sequence"/>
</dbReference>
<evidence type="ECO:0000256" key="1">
    <source>
        <dbReference type="ARBA" id="ARBA00000085"/>
    </source>
</evidence>
<dbReference type="PRINTS" id="PR00344">
    <property type="entry name" value="BCTRLSENSOR"/>
</dbReference>
<keyword evidence="7" id="KW-0067">ATP-binding</keyword>
<keyword evidence="3" id="KW-0597">Phosphoprotein</keyword>
<feature type="domain" description="Histidine kinase" evidence="10">
    <location>
        <begin position="319"/>
        <end position="523"/>
    </location>
</feature>
<dbReference type="Pfam" id="PF02518">
    <property type="entry name" value="HATPase_c"/>
    <property type="match status" value="1"/>
</dbReference>
<dbReference type="PROSITE" id="PS50109">
    <property type="entry name" value="HIS_KIN"/>
    <property type="match status" value="1"/>
</dbReference>
<keyword evidence="5" id="KW-0547">Nucleotide-binding</keyword>
<dbReference type="PANTHER" id="PTHR43065">
    <property type="entry name" value="SENSOR HISTIDINE KINASE"/>
    <property type="match status" value="1"/>
</dbReference>
<dbReference type="InterPro" id="IPR029787">
    <property type="entry name" value="Nucleotide_cyclase"/>
</dbReference>
<dbReference type="Gene3D" id="3.30.70.270">
    <property type="match status" value="1"/>
</dbReference>
<evidence type="ECO:0000256" key="9">
    <source>
        <dbReference type="SAM" id="Phobius"/>
    </source>
</evidence>